<accession>A0AAN7EVC4</accession>
<evidence type="ECO:0000313" key="3">
    <source>
        <dbReference type="Proteomes" id="UP001324115"/>
    </source>
</evidence>
<comment type="caution">
    <text evidence="2">The sequence shown here is derived from an EMBL/GenBank/DDBJ whole genome shotgun (WGS) entry which is preliminary data.</text>
</comment>
<dbReference type="EMBL" id="JAXUIC010000007">
    <property type="protein sequence ID" value="KAK4580921.1"/>
    <property type="molecule type" value="Genomic_DNA"/>
</dbReference>
<feature type="transmembrane region" description="Helical" evidence="1">
    <location>
        <begin position="304"/>
        <end position="321"/>
    </location>
</feature>
<dbReference type="PANTHER" id="PTHR31549">
    <property type="entry name" value="PROTEIN, PUTATIVE (DUF247)-RELATED-RELATED"/>
    <property type="match status" value="1"/>
</dbReference>
<dbReference type="Proteomes" id="UP001324115">
    <property type="component" value="Unassembled WGS sequence"/>
</dbReference>
<reference evidence="2 3" key="1">
    <citation type="journal article" date="2023" name="G3 (Bethesda)">
        <title>A haplotype-resolved chromosome-scale genome for Quercus rubra L. provides insights into the genetics of adaptive traits for red oak species.</title>
        <authorList>
            <person name="Kapoor B."/>
            <person name="Jenkins J."/>
            <person name="Schmutz J."/>
            <person name="Zhebentyayeva T."/>
            <person name="Kuelheim C."/>
            <person name="Coggeshall M."/>
            <person name="Heim C."/>
            <person name="Lasky J.R."/>
            <person name="Leites L."/>
            <person name="Islam-Faridi N."/>
            <person name="Romero-Severson J."/>
            <person name="DeLeo V.L."/>
            <person name="Lucas S.M."/>
            <person name="Lazic D."/>
            <person name="Gailing O."/>
            <person name="Carlson J."/>
            <person name="Staton M."/>
        </authorList>
    </citation>
    <scope>NUCLEOTIDE SEQUENCE [LARGE SCALE GENOMIC DNA]</scope>
    <source>
        <strain evidence="2">Pseudo-F2</strain>
    </source>
</reference>
<dbReference type="Pfam" id="PF03140">
    <property type="entry name" value="DUF247"/>
    <property type="match status" value="2"/>
</dbReference>
<keyword evidence="1" id="KW-1133">Transmembrane helix</keyword>
<protein>
    <submittedName>
        <fullName evidence="2">Uncharacterized protein</fullName>
    </submittedName>
</protein>
<proteinExistence type="predicted"/>
<name>A0AAN7EVC4_QUERU</name>
<dbReference type="AlphaFoldDB" id="A0AAN7EVC4"/>
<sequence length="324" mass="36916">MTWQYVMESGKGIDVVYSKVVEVAGNARKCYAEGSTQEFDDEAFAPMMFLDGCFILQFMYCTAKNNCGVMGMKSHTIAFMHRDMFLLENQLPFLVLKALMSLRFKEDEEKDIINTLIGHTRALSPLGTTTQEKLSRFIPINIWGQEALQSKPQKDEGDPVHLLELVRAKLIDVLKKLESGPHSSSDWYSYRSSKELSAVGVHFKPAYETCPDAPDDFGVTSYICFMDSLIDHAEDIMVLRSKGILLNFLGSDQEVADLFNAIGKDLVPNPYAYADVKRRIERHYRNKIKIWMAEWLHTHFSSPWTILAFIAASFAIFLSVMQTY</sequence>
<dbReference type="PANTHER" id="PTHR31549:SF149">
    <property type="entry name" value="ISOPRENOID SYNTHASE DOMAIN-CONTAINING PROTEIN"/>
    <property type="match status" value="1"/>
</dbReference>
<gene>
    <name evidence="2" type="ORF">RGQ29_024541</name>
</gene>
<keyword evidence="3" id="KW-1185">Reference proteome</keyword>
<keyword evidence="1" id="KW-0812">Transmembrane</keyword>
<keyword evidence="1" id="KW-0472">Membrane</keyword>
<dbReference type="InterPro" id="IPR004158">
    <property type="entry name" value="DUF247_pln"/>
</dbReference>
<organism evidence="2 3">
    <name type="scientific">Quercus rubra</name>
    <name type="common">Northern red oak</name>
    <name type="synonym">Quercus borealis</name>
    <dbReference type="NCBI Taxonomy" id="3512"/>
    <lineage>
        <taxon>Eukaryota</taxon>
        <taxon>Viridiplantae</taxon>
        <taxon>Streptophyta</taxon>
        <taxon>Embryophyta</taxon>
        <taxon>Tracheophyta</taxon>
        <taxon>Spermatophyta</taxon>
        <taxon>Magnoliopsida</taxon>
        <taxon>eudicotyledons</taxon>
        <taxon>Gunneridae</taxon>
        <taxon>Pentapetalae</taxon>
        <taxon>rosids</taxon>
        <taxon>fabids</taxon>
        <taxon>Fagales</taxon>
        <taxon>Fagaceae</taxon>
        <taxon>Quercus</taxon>
    </lineage>
</organism>
<evidence type="ECO:0000256" key="1">
    <source>
        <dbReference type="SAM" id="Phobius"/>
    </source>
</evidence>
<evidence type="ECO:0000313" key="2">
    <source>
        <dbReference type="EMBL" id="KAK4580921.1"/>
    </source>
</evidence>